<reference evidence="1 2" key="1">
    <citation type="submission" date="2019-03" db="EMBL/GenBank/DDBJ databases">
        <title>Efficiently degradation of phenoxyalkanoic acid herbicides by Cupriavidus oxalaticus strain X32.</title>
        <authorList>
            <person name="Sheng X."/>
        </authorList>
    </citation>
    <scope>NUCLEOTIDE SEQUENCE [LARGE SCALE GENOMIC DNA]</scope>
    <source>
        <strain evidence="1 2">X32</strain>
        <plasmid evidence="1 2">unnamed1</plasmid>
    </source>
</reference>
<evidence type="ECO:0000313" key="1">
    <source>
        <dbReference type="EMBL" id="QBY55541.1"/>
    </source>
</evidence>
<dbReference type="RefSeq" id="WP_135706780.1">
    <property type="nucleotide sequence ID" value="NZ_CP038636.1"/>
</dbReference>
<dbReference type="EMBL" id="CP038636">
    <property type="protein sequence ID" value="QBY55541.1"/>
    <property type="molecule type" value="Genomic_DNA"/>
</dbReference>
<organism evidence="1 2">
    <name type="scientific">Cupriavidus oxalaticus</name>
    <dbReference type="NCBI Taxonomy" id="96344"/>
    <lineage>
        <taxon>Bacteria</taxon>
        <taxon>Pseudomonadati</taxon>
        <taxon>Pseudomonadota</taxon>
        <taxon>Betaproteobacteria</taxon>
        <taxon>Burkholderiales</taxon>
        <taxon>Burkholderiaceae</taxon>
        <taxon>Cupriavidus</taxon>
    </lineage>
</organism>
<evidence type="ECO:0000313" key="2">
    <source>
        <dbReference type="Proteomes" id="UP000295294"/>
    </source>
</evidence>
<dbReference type="KEGG" id="cox:E0W60_31515"/>
<accession>A0A4P7LSS7</accession>
<evidence type="ECO:0008006" key="3">
    <source>
        <dbReference type="Google" id="ProtNLM"/>
    </source>
</evidence>
<keyword evidence="1" id="KW-0614">Plasmid</keyword>
<dbReference type="OrthoDB" id="9052589at2"/>
<dbReference type="Proteomes" id="UP000295294">
    <property type="component" value="Plasmid unnamed1"/>
</dbReference>
<sequence length="266" mass="29345">MGQHRDEFSAKTKVDLALAAGHHCTRCKRRTHYFCEESRTMIHVGHAAHDSAAAKGGPRYNAALTPEQRRAMENGAWLCAHCATLVDKAGEGQFPPGSVAQFQQTALAQQQQAVFQTSMGEQPSYDAEKAQKGIAKFLERVRAIGLSIGHGGGFAVEFRSITAIRQLVTDCAVLDQSSTLSARFPSMVQVQQRIVASLRGIEREVTSNKNAWWADQQFQHHVPIGTGMGMRMPQQVTIDQSVELVRAYWADAQNGMNDLWAHSRSL</sequence>
<name>A0A4P7LSS7_9BURK</name>
<gene>
    <name evidence="1" type="ORF">E0W60_31515</name>
</gene>
<geneLocation type="plasmid" evidence="1">
    <name>unnamed1</name>
</geneLocation>
<proteinExistence type="predicted"/>
<protein>
    <recommendedName>
        <fullName evidence="3">HNH endonuclease</fullName>
    </recommendedName>
</protein>
<dbReference type="AlphaFoldDB" id="A0A4P7LSS7"/>